<reference evidence="9" key="2">
    <citation type="submission" date="2013-10" db="EMBL/GenBank/DDBJ databases">
        <authorList>
            <person name="Aslett M."/>
        </authorList>
    </citation>
    <scope>NUCLEOTIDE SEQUENCE</scope>
    <source>
        <strain evidence="9">Houghton</strain>
    </source>
</reference>
<organism evidence="9 10">
    <name type="scientific">Eimeria acervulina</name>
    <name type="common">Coccidian parasite</name>
    <dbReference type="NCBI Taxonomy" id="5801"/>
    <lineage>
        <taxon>Eukaryota</taxon>
        <taxon>Sar</taxon>
        <taxon>Alveolata</taxon>
        <taxon>Apicomplexa</taxon>
        <taxon>Conoidasida</taxon>
        <taxon>Coccidia</taxon>
        <taxon>Eucoccidiorida</taxon>
        <taxon>Eimeriorina</taxon>
        <taxon>Eimeriidae</taxon>
        <taxon>Eimeria</taxon>
    </lineage>
</organism>
<dbReference type="VEuPathDB" id="ToxoDB:EAH_00059570"/>
<dbReference type="OrthoDB" id="191686at2759"/>
<comment type="subcellular location">
    <subcellularLocation>
        <location evidence="1">Membrane</location>
        <topology evidence="1">Multi-pass membrane protein</topology>
    </subcellularLocation>
</comment>
<dbReference type="GO" id="GO:0005509">
    <property type="term" value="F:calcium ion binding"/>
    <property type="evidence" value="ECO:0007669"/>
    <property type="project" value="InterPro"/>
</dbReference>
<feature type="transmembrane region" description="Helical" evidence="7">
    <location>
        <begin position="199"/>
        <end position="221"/>
    </location>
</feature>
<dbReference type="SUPFAM" id="SSF47473">
    <property type="entry name" value="EF-hand"/>
    <property type="match status" value="1"/>
</dbReference>
<dbReference type="InterPro" id="IPR013714">
    <property type="entry name" value="Golgi_TVP15"/>
</dbReference>
<keyword evidence="5 7" id="KW-0472">Membrane</keyword>
<evidence type="ECO:0000256" key="5">
    <source>
        <dbReference type="ARBA" id="ARBA00023136"/>
    </source>
</evidence>
<dbReference type="CDD" id="cd00051">
    <property type="entry name" value="EFh"/>
    <property type="match status" value="1"/>
</dbReference>
<feature type="compositionally biased region" description="Acidic residues" evidence="6">
    <location>
        <begin position="239"/>
        <end position="254"/>
    </location>
</feature>
<evidence type="ECO:0000256" key="6">
    <source>
        <dbReference type="SAM" id="MobiDB-lite"/>
    </source>
</evidence>
<dbReference type="GO" id="GO:0016020">
    <property type="term" value="C:membrane"/>
    <property type="evidence" value="ECO:0007669"/>
    <property type="project" value="UniProtKB-SubCell"/>
</dbReference>
<feature type="transmembrane region" description="Helical" evidence="7">
    <location>
        <begin position="100"/>
        <end position="126"/>
    </location>
</feature>
<dbReference type="RefSeq" id="XP_013249005.1">
    <property type="nucleotide sequence ID" value="XM_013393551.1"/>
</dbReference>
<dbReference type="InterPro" id="IPR018247">
    <property type="entry name" value="EF_Hand_1_Ca_BS"/>
</dbReference>
<dbReference type="SMART" id="SM00054">
    <property type="entry name" value="EFh"/>
    <property type="match status" value="2"/>
</dbReference>
<accession>U6GM01</accession>
<evidence type="ECO:0000256" key="3">
    <source>
        <dbReference type="ARBA" id="ARBA00022837"/>
    </source>
</evidence>
<feature type="region of interest" description="Disordered" evidence="6">
    <location>
        <begin position="1"/>
        <end position="54"/>
    </location>
</feature>
<dbReference type="AlphaFoldDB" id="U6GM01"/>
<feature type="region of interest" description="Disordered" evidence="6">
    <location>
        <begin position="235"/>
        <end position="263"/>
    </location>
</feature>
<reference evidence="9" key="1">
    <citation type="submission" date="2013-10" db="EMBL/GenBank/DDBJ databases">
        <title>Genomic analysis of the causative agents of coccidiosis in chickens.</title>
        <authorList>
            <person name="Reid A.J."/>
            <person name="Blake D."/>
            <person name="Billington K."/>
            <person name="Browne H."/>
            <person name="Dunn M."/>
            <person name="Hung S."/>
            <person name="Kawahara F."/>
            <person name="Miranda-Saavedra D."/>
            <person name="Mourier T."/>
            <person name="Nagra H."/>
            <person name="Otto T.D."/>
            <person name="Rawlings N."/>
            <person name="Sanchez A."/>
            <person name="Sanders M."/>
            <person name="Subramaniam C."/>
            <person name="Tay Y."/>
            <person name="Dear P."/>
            <person name="Doerig C."/>
            <person name="Gruber A."/>
            <person name="Parkinson J."/>
            <person name="Shirley M."/>
            <person name="Wan K.L."/>
            <person name="Berriman M."/>
            <person name="Tomley F."/>
            <person name="Pain A."/>
        </authorList>
    </citation>
    <scope>NUCLEOTIDE SEQUENCE</scope>
    <source>
        <strain evidence="9">Houghton</strain>
    </source>
</reference>
<feature type="transmembrane region" description="Helical" evidence="7">
    <location>
        <begin position="132"/>
        <end position="151"/>
    </location>
</feature>
<evidence type="ECO:0000259" key="8">
    <source>
        <dbReference type="PROSITE" id="PS50222"/>
    </source>
</evidence>
<feature type="transmembrane region" description="Helical" evidence="7">
    <location>
        <begin position="172"/>
        <end position="193"/>
    </location>
</feature>
<keyword evidence="2 7" id="KW-0812">Transmembrane</keyword>
<evidence type="ECO:0000313" key="10">
    <source>
        <dbReference type="Proteomes" id="UP000018050"/>
    </source>
</evidence>
<feature type="domain" description="EF-hand" evidence="8">
    <location>
        <begin position="302"/>
        <end position="337"/>
    </location>
</feature>
<dbReference type="PROSITE" id="PS50222">
    <property type="entry name" value="EF_HAND_2"/>
    <property type="match status" value="2"/>
</dbReference>
<dbReference type="Pfam" id="PF08507">
    <property type="entry name" value="COPI_assoc"/>
    <property type="match status" value="1"/>
</dbReference>
<dbReference type="EMBL" id="HG671537">
    <property type="protein sequence ID" value="CDI81205.1"/>
    <property type="molecule type" value="Genomic_DNA"/>
</dbReference>
<name>U6GM01_EIMAC</name>
<protein>
    <submittedName>
        <fullName evidence="9">Calmodulin, putative</fullName>
    </submittedName>
</protein>
<keyword evidence="10" id="KW-1185">Reference proteome</keyword>
<dbReference type="InterPro" id="IPR011992">
    <property type="entry name" value="EF-hand-dom_pair"/>
</dbReference>
<evidence type="ECO:0000256" key="2">
    <source>
        <dbReference type="ARBA" id="ARBA00022692"/>
    </source>
</evidence>
<dbReference type="Pfam" id="PF13499">
    <property type="entry name" value="EF-hand_7"/>
    <property type="match status" value="1"/>
</dbReference>
<proteinExistence type="predicted"/>
<evidence type="ECO:0000256" key="7">
    <source>
        <dbReference type="SAM" id="Phobius"/>
    </source>
</evidence>
<feature type="domain" description="EF-hand" evidence="8">
    <location>
        <begin position="266"/>
        <end position="301"/>
    </location>
</feature>
<dbReference type="GeneID" id="25274027"/>
<dbReference type="PROSITE" id="PS00018">
    <property type="entry name" value="EF_HAND_1"/>
    <property type="match status" value="1"/>
</dbReference>
<evidence type="ECO:0000256" key="4">
    <source>
        <dbReference type="ARBA" id="ARBA00022989"/>
    </source>
</evidence>
<sequence length="340" mass="38500">MKELNSSPHESLLSPRGGEGEGADGERSPRVSSGDASGLERQSSAIPSPKEKEKEKFKSALERGHWMARRVARRGYLKSKQFVAHQYTLFKQDAKRGHKIIRWLSIISCFLLIPGIFLDLLTLALTLSPAEFLANVYCLLGALLIIAAEFARQSPRFGVRSMLHYYLRFVELSAGRGVVQLFVASFCVSIRYALNLFKFIPGLILLLCGCINLIWGTYAACKLNAMLARLRDAEGADKQEDEEEEGLKPEEDEERGEKHKRKSLTEQLDLMERKFEALDRRGDGVLTKEDLKEAAAEMNLLLNEEEIETVFDSLDTDKDGKIDKDEFERWWLSNKGVKLL</sequence>
<dbReference type="OMA" id="MNLMINE"/>
<evidence type="ECO:0000313" key="9">
    <source>
        <dbReference type="EMBL" id="CDI81205.1"/>
    </source>
</evidence>
<keyword evidence="4 7" id="KW-1133">Transmembrane helix</keyword>
<dbReference type="Gene3D" id="1.10.238.10">
    <property type="entry name" value="EF-hand"/>
    <property type="match status" value="1"/>
</dbReference>
<evidence type="ECO:0000256" key="1">
    <source>
        <dbReference type="ARBA" id="ARBA00004141"/>
    </source>
</evidence>
<dbReference type="InterPro" id="IPR002048">
    <property type="entry name" value="EF_hand_dom"/>
</dbReference>
<dbReference type="Proteomes" id="UP000018050">
    <property type="component" value="Unassembled WGS sequence"/>
</dbReference>
<feature type="compositionally biased region" description="Polar residues" evidence="6">
    <location>
        <begin position="30"/>
        <end position="46"/>
    </location>
</feature>
<keyword evidence="3" id="KW-0106">Calcium</keyword>
<gene>
    <name evidence="9" type="ORF">EAH_00059570</name>
</gene>